<comment type="caution">
    <text evidence="3">The sequence shown here is derived from an EMBL/GenBank/DDBJ whole genome shotgun (WGS) entry which is preliminary data.</text>
</comment>
<evidence type="ECO:0000256" key="1">
    <source>
        <dbReference type="SAM" id="Coils"/>
    </source>
</evidence>
<proteinExistence type="predicted"/>
<feature type="compositionally biased region" description="Basic and acidic residues" evidence="2">
    <location>
        <begin position="230"/>
        <end position="257"/>
    </location>
</feature>
<feature type="region of interest" description="Disordered" evidence="2">
    <location>
        <begin position="278"/>
        <end position="305"/>
    </location>
</feature>
<sequence>MSTGRSPQPGTVADRIRIFQDVQPVERQSPSLLPPPPLSKQELVSLPAVDRKEPFSTAPGVSSKPDTHDPDEHLSDHGPQPLKPSFKSNSLPEKPGLPPRKLLSTRPTNSKVPSPRPSLQHNQVQSPEQALSRRGSNKHNTGGNNRDATQTSPNLAHARSRLKSIGDSMGKRDMEPRSRAYTMAELNHLLDNAIEGNDDDDVFSDQPTGEGASGNHQRRRPHTTLASHKPSLDPKPDLRSSIDTIRPRSSEESERVVYDDDRDTLYWPHLSVESARKNMTVTRSSNRPRQLSAPKMGSLGGEKCDQQGKSLAANELSPIRQKAAMFERLGTQTSSHDPSCRDSLHLYPNSHLPKTKPRSITRMHRIKFGDIIEERSGTPLIPLTLPSLIHPKEDESKDLGLEELRDSDGEAIQDDSGLNDGSSRKLRKTSVSWPFKWNIFNKSPAPPKVTEAEERIKHDPGDISVEPGVVKSRVRELAQAAKEREDSENKKWALEKDRMRRRHSRIPTVMMKKSESPASEVALESVKPSHIRTFQVPLLEGSDSRLQVPDLDCGGQRTPLHKAMTEKQVLPTMDTSETSDTPRAFEPQTPKRRRSTKREHGSFAEDHDTRNVVAQQFNLSPVIGRSMSRNRGAVRVEVEVRGSPEREARERGEKIVIVRANVDNLEGV</sequence>
<dbReference type="OrthoDB" id="4154172at2759"/>
<dbReference type="VEuPathDB" id="FungiDB:PV10_03148"/>
<gene>
    <name evidence="3" type="ORF">B0A52_09252</name>
</gene>
<reference evidence="3 4" key="1">
    <citation type="submission" date="2017-03" db="EMBL/GenBank/DDBJ databases">
        <title>Genomes of endolithic fungi from Antarctica.</title>
        <authorList>
            <person name="Coleine C."/>
            <person name="Masonjones S."/>
            <person name="Stajich J.E."/>
        </authorList>
    </citation>
    <scope>NUCLEOTIDE SEQUENCE [LARGE SCALE GENOMIC DNA]</scope>
    <source>
        <strain evidence="3 4">CCFEE 6314</strain>
    </source>
</reference>
<feature type="coiled-coil region" evidence="1">
    <location>
        <begin position="470"/>
        <end position="497"/>
    </location>
</feature>
<feature type="region of interest" description="Disordered" evidence="2">
    <location>
        <begin position="332"/>
        <end position="356"/>
    </location>
</feature>
<dbReference type="Proteomes" id="UP000288859">
    <property type="component" value="Unassembled WGS sequence"/>
</dbReference>
<dbReference type="EMBL" id="NAJM01000053">
    <property type="protein sequence ID" value="RVX67038.1"/>
    <property type="molecule type" value="Genomic_DNA"/>
</dbReference>
<feature type="compositionally biased region" description="Basic and acidic residues" evidence="2">
    <location>
        <begin position="65"/>
        <end position="76"/>
    </location>
</feature>
<organism evidence="3 4">
    <name type="scientific">Exophiala mesophila</name>
    <name type="common">Black yeast-like fungus</name>
    <dbReference type="NCBI Taxonomy" id="212818"/>
    <lineage>
        <taxon>Eukaryota</taxon>
        <taxon>Fungi</taxon>
        <taxon>Dikarya</taxon>
        <taxon>Ascomycota</taxon>
        <taxon>Pezizomycotina</taxon>
        <taxon>Eurotiomycetes</taxon>
        <taxon>Chaetothyriomycetidae</taxon>
        <taxon>Chaetothyriales</taxon>
        <taxon>Herpotrichiellaceae</taxon>
        <taxon>Exophiala</taxon>
    </lineage>
</organism>
<dbReference type="AlphaFoldDB" id="A0A438MTR4"/>
<feature type="region of interest" description="Disordered" evidence="2">
    <location>
        <begin position="570"/>
        <end position="611"/>
    </location>
</feature>
<keyword evidence="1" id="KW-0175">Coiled coil</keyword>
<protein>
    <submittedName>
        <fullName evidence="3">Uncharacterized protein</fullName>
    </submittedName>
</protein>
<feature type="compositionally biased region" description="Polar residues" evidence="2">
    <location>
        <begin position="105"/>
        <end position="129"/>
    </location>
</feature>
<name>A0A438MTR4_EXOME</name>
<evidence type="ECO:0000313" key="3">
    <source>
        <dbReference type="EMBL" id="RVX67038.1"/>
    </source>
</evidence>
<evidence type="ECO:0000256" key="2">
    <source>
        <dbReference type="SAM" id="MobiDB-lite"/>
    </source>
</evidence>
<feature type="compositionally biased region" description="Polar residues" evidence="2">
    <location>
        <begin position="138"/>
        <end position="154"/>
    </location>
</feature>
<evidence type="ECO:0000313" key="4">
    <source>
        <dbReference type="Proteomes" id="UP000288859"/>
    </source>
</evidence>
<accession>A0A438MTR4</accession>
<feature type="compositionally biased region" description="Basic and acidic residues" evidence="2">
    <location>
        <begin position="598"/>
        <end position="610"/>
    </location>
</feature>
<feature type="region of interest" description="Disordered" evidence="2">
    <location>
        <begin position="195"/>
        <end position="257"/>
    </location>
</feature>
<feature type="region of interest" description="Disordered" evidence="2">
    <location>
        <begin position="24"/>
        <end position="174"/>
    </location>
</feature>
<feature type="compositionally biased region" description="Polar residues" evidence="2">
    <location>
        <begin position="278"/>
        <end position="289"/>
    </location>
</feature>